<dbReference type="EMBL" id="MEZT01000015">
    <property type="protein sequence ID" value="OGD56672.1"/>
    <property type="molecule type" value="Genomic_DNA"/>
</dbReference>
<evidence type="ECO:0000256" key="1">
    <source>
        <dbReference type="PROSITE-ProRule" id="PRU00409"/>
    </source>
</evidence>
<dbReference type="InterPro" id="IPR048764">
    <property type="entry name" value="PylC_N"/>
</dbReference>
<dbReference type="Proteomes" id="UP000178764">
    <property type="component" value="Unassembled WGS sequence"/>
</dbReference>
<keyword evidence="1" id="KW-0547">Nucleotide-binding</keyword>
<dbReference type="Gene3D" id="3.30.470.20">
    <property type="entry name" value="ATP-grasp fold, B domain"/>
    <property type="match status" value="1"/>
</dbReference>
<organism evidence="3 4">
    <name type="scientific">Candidatus Berkelbacteria bacterium RBG_13_40_8</name>
    <dbReference type="NCBI Taxonomy" id="1797467"/>
    <lineage>
        <taxon>Bacteria</taxon>
        <taxon>Candidatus Berkelbacteria</taxon>
    </lineage>
</organism>
<evidence type="ECO:0000259" key="2">
    <source>
        <dbReference type="PROSITE" id="PS50975"/>
    </source>
</evidence>
<dbReference type="GO" id="GO:0046872">
    <property type="term" value="F:metal ion binding"/>
    <property type="evidence" value="ECO:0007669"/>
    <property type="project" value="InterPro"/>
</dbReference>
<proteinExistence type="predicted"/>
<sequence length="364" mass="40622">MSKKPIRVLITGAGGGSVGSQILDALKMAKTPYYIVSTNTNPNKTGLYSVDKGYLLPKAEDPQYIFELLKICKYEKIQVIIPGSEQELGVIGLNVAKFKENKILPLINTPEVIEICQNKLKTMEALKANGLLYPKYAILGKKTLPKGFSFPVVIKPSKGGGGSRNVFIIQDQNDLEFYGTYYKKKGLIPLIQEYIGTPNHEYTVGVLSDLEGKILGSIALRREISGNLSTLLQIENKKDKNNPLTLSTGVSQGFVDDYNDVRKYCEKIAFVLGSRGPLNIQCRKTPKGIYTMEINPRFSGTSSIRALLGFNEPDTLIRKHLLGEKVSEMRYKKGLVLREFRMEYIKFSQISQLKKQGYIGNSYG</sequence>
<comment type="caution">
    <text evidence="3">The sequence shown here is derived from an EMBL/GenBank/DDBJ whole genome shotgun (WGS) entry which is preliminary data.</text>
</comment>
<reference evidence="3 4" key="1">
    <citation type="journal article" date="2016" name="Nat. Commun.">
        <title>Thousands of microbial genomes shed light on interconnected biogeochemical processes in an aquifer system.</title>
        <authorList>
            <person name="Anantharaman K."/>
            <person name="Brown C.T."/>
            <person name="Hug L.A."/>
            <person name="Sharon I."/>
            <person name="Castelle C.J."/>
            <person name="Probst A.J."/>
            <person name="Thomas B.C."/>
            <person name="Singh A."/>
            <person name="Wilkins M.J."/>
            <person name="Karaoz U."/>
            <person name="Brodie E.L."/>
            <person name="Williams K.H."/>
            <person name="Hubbard S.S."/>
            <person name="Banfield J.F."/>
        </authorList>
    </citation>
    <scope>NUCLEOTIDE SEQUENCE [LARGE SCALE GENOMIC DNA]</scope>
</reference>
<protein>
    <recommendedName>
        <fullName evidence="2">ATP-grasp domain-containing protein</fullName>
    </recommendedName>
</protein>
<dbReference type="InterPro" id="IPR003806">
    <property type="entry name" value="ATP-grasp_PylC-type"/>
</dbReference>
<accession>A0A1F5DNG5</accession>
<keyword evidence="1" id="KW-0067">ATP-binding</keyword>
<dbReference type="NCBIfam" id="NF009402">
    <property type="entry name" value="PRK12767.1-1"/>
    <property type="match status" value="1"/>
</dbReference>
<dbReference type="AlphaFoldDB" id="A0A1F5DNG5"/>
<dbReference type="Gene3D" id="3.40.50.20">
    <property type="match status" value="1"/>
</dbReference>
<name>A0A1F5DNG5_9BACT</name>
<dbReference type="PROSITE" id="PS50975">
    <property type="entry name" value="ATP_GRASP"/>
    <property type="match status" value="1"/>
</dbReference>
<gene>
    <name evidence="3" type="ORF">A2V71_03615</name>
</gene>
<evidence type="ECO:0000313" key="3">
    <source>
        <dbReference type="EMBL" id="OGD56672.1"/>
    </source>
</evidence>
<dbReference type="Pfam" id="PF02655">
    <property type="entry name" value="ATP-grasp_3"/>
    <property type="match status" value="1"/>
</dbReference>
<dbReference type="GO" id="GO:0005524">
    <property type="term" value="F:ATP binding"/>
    <property type="evidence" value="ECO:0007669"/>
    <property type="project" value="UniProtKB-UniRule"/>
</dbReference>
<evidence type="ECO:0000313" key="4">
    <source>
        <dbReference type="Proteomes" id="UP000178764"/>
    </source>
</evidence>
<dbReference type="SUPFAM" id="SSF56059">
    <property type="entry name" value="Glutathione synthetase ATP-binding domain-like"/>
    <property type="match status" value="1"/>
</dbReference>
<feature type="domain" description="ATP-grasp" evidence="2">
    <location>
        <begin position="123"/>
        <end position="321"/>
    </location>
</feature>
<dbReference type="InterPro" id="IPR011761">
    <property type="entry name" value="ATP-grasp"/>
</dbReference>
<dbReference type="Pfam" id="PF21360">
    <property type="entry name" value="PylC-like_N"/>
    <property type="match status" value="1"/>
</dbReference>